<dbReference type="Proteomes" id="UP000436047">
    <property type="component" value="Unassembled WGS sequence"/>
</dbReference>
<dbReference type="RefSeq" id="WP_154464360.1">
    <property type="nucleotide sequence ID" value="NZ_JAXDZL010000157.1"/>
</dbReference>
<accession>A0A6N7VZK3</accession>
<comment type="caution">
    <text evidence="1">The sequence shown here is derived from an EMBL/GenBank/DDBJ whole genome shotgun (WGS) entry which is preliminary data.</text>
</comment>
<name>A0A6N7VZK3_9FIRM</name>
<keyword evidence="2" id="KW-1185">Reference proteome</keyword>
<evidence type="ECO:0000313" key="2">
    <source>
        <dbReference type="Proteomes" id="UP000436047"/>
    </source>
</evidence>
<dbReference type="AlphaFoldDB" id="A0A6N7VZK3"/>
<dbReference type="GeneID" id="86053212"/>
<proteinExistence type="predicted"/>
<evidence type="ECO:0000313" key="1">
    <source>
        <dbReference type="EMBL" id="MSS88446.1"/>
    </source>
</evidence>
<dbReference type="EMBL" id="VUMI01000012">
    <property type="protein sequence ID" value="MSS88446.1"/>
    <property type="molecule type" value="Genomic_DNA"/>
</dbReference>
<sequence>MGTINQNVEIEKGTGEIFFVGEEAENSIDFDLKICFPEEVHLTLEQNSLSDLVEPILNDIISDEIIPDEIIPEDNDQKQYCRTAADWDMDNWPESFGE</sequence>
<gene>
    <name evidence="1" type="ORF">FYJ45_09110</name>
</gene>
<reference evidence="1 2" key="1">
    <citation type="submission" date="2019-08" db="EMBL/GenBank/DDBJ databases">
        <title>In-depth cultivation of the pig gut microbiome towards novel bacterial diversity and tailored functional studies.</title>
        <authorList>
            <person name="Wylensek D."/>
            <person name="Hitch T.C.A."/>
            <person name="Clavel T."/>
        </authorList>
    </citation>
    <scope>NUCLEOTIDE SEQUENCE [LARGE SCALE GENOMIC DNA]</scope>
    <source>
        <strain evidence="1 2">WCA-389-WT-23B</strain>
    </source>
</reference>
<organism evidence="1 2">
    <name type="scientific">Eisenbergiella porci</name>
    <dbReference type="NCBI Taxonomy" id="2652274"/>
    <lineage>
        <taxon>Bacteria</taxon>
        <taxon>Bacillati</taxon>
        <taxon>Bacillota</taxon>
        <taxon>Clostridia</taxon>
        <taxon>Lachnospirales</taxon>
        <taxon>Lachnospiraceae</taxon>
        <taxon>Eisenbergiella</taxon>
    </lineage>
</organism>
<protein>
    <submittedName>
        <fullName evidence="1">Uncharacterized protein</fullName>
    </submittedName>
</protein>